<dbReference type="AlphaFoldDB" id="A0A314UQG6"/>
<organism evidence="1 2">
    <name type="scientific">Prunus yedoensis var. nudiflora</name>
    <dbReference type="NCBI Taxonomy" id="2094558"/>
    <lineage>
        <taxon>Eukaryota</taxon>
        <taxon>Viridiplantae</taxon>
        <taxon>Streptophyta</taxon>
        <taxon>Embryophyta</taxon>
        <taxon>Tracheophyta</taxon>
        <taxon>Spermatophyta</taxon>
        <taxon>Magnoliopsida</taxon>
        <taxon>eudicotyledons</taxon>
        <taxon>Gunneridae</taxon>
        <taxon>Pentapetalae</taxon>
        <taxon>rosids</taxon>
        <taxon>fabids</taxon>
        <taxon>Rosales</taxon>
        <taxon>Rosaceae</taxon>
        <taxon>Amygdaloideae</taxon>
        <taxon>Amygdaleae</taxon>
        <taxon>Prunus</taxon>
    </lineage>
</organism>
<sequence>MDPLLFNRLILIAYMQLGSSRRKSHLEVKLLCLVKPERLCLFVTCILIGPQGETEMVALVSLSWFLDASYNVKFYLAYIVHWTVLTTLINNNAMPTPFLAERKERMSQP</sequence>
<accession>A0A314UQG6</accession>
<dbReference type="EMBL" id="PJQY01003158">
    <property type="protein sequence ID" value="PQM39765.1"/>
    <property type="molecule type" value="Genomic_DNA"/>
</dbReference>
<gene>
    <name evidence="1" type="ORF">Pyn_17489</name>
</gene>
<protein>
    <submittedName>
        <fullName evidence="1">Uncharacterized protein</fullName>
    </submittedName>
</protein>
<evidence type="ECO:0000313" key="2">
    <source>
        <dbReference type="Proteomes" id="UP000250321"/>
    </source>
</evidence>
<comment type="caution">
    <text evidence="1">The sequence shown here is derived from an EMBL/GenBank/DDBJ whole genome shotgun (WGS) entry which is preliminary data.</text>
</comment>
<evidence type="ECO:0000313" key="1">
    <source>
        <dbReference type="EMBL" id="PQM39765.1"/>
    </source>
</evidence>
<proteinExistence type="predicted"/>
<keyword evidence="2" id="KW-1185">Reference proteome</keyword>
<name>A0A314UQG6_PRUYE</name>
<dbReference type="Proteomes" id="UP000250321">
    <property type="component" value="Unassembled WGS sequence"/>
</dbReference>
<reference evidence="1 2" key="1">
    <citation type="submission" date="2018-02" db="EMBL/GenBank/DDBJ databases">
        <title>Draft genome of wild Prunus yedoensis var. nudiflora.</title>
        <authorList>
            <person name="Baek S."/>
            <person name="Kim J.-H."/>
            <person name="Choi K."/>
            <person name="Kim G.-B."/>
            <person name="Cho A."/>
            <person name="Jang H."/>
            <person name="Shin C.-H."/>
            <person name="Yu H.-J."/>
            <person name="Mun J.-H."/>
        </authorList>
    </citation>
    <scope>NUCLEOTIDE SEQUENCE [LARGE SCALE GENOMIC DNA]</scope>
    <source>
        <strain evidence="2">cv. Jeju island</strain>
        <tissue evidence="1">Leaf</tissue>
    </source>
</reference>